<accession>A0ABV0UWT6</accession>
<gene>
    <name evidence="1" type="ORF">ILYODFUR_031506</name>
</gene>
<comment type="caution">
    <text evidence="1">The sequence shown here is derived from an EMBL/GenBank/DDBJ whole genome shotgun (WGS) entry which is preliminary data.</text>
</comment>
<keyword evidence="2" id="KW-1185">Reference proteome</keyword>
<protein>
    <recommendedName>
        <fullName evidence="3">Secreted protein</fullName>
    </recommendedName>
</protein>
<dbReference type="Proteomes" id="UP001482620">
    <property type="component" value="Unassembled WGS sequence"/>
</dbReference>
<sequence length="101" mass="10836">MSCACTGAAGGMCLAWSGSGPGSLRFRHEPRLAQTRVWCWDSLLVSPGGKGTSSWIRGLVVSMGYQHLDLEYRVCVGSVSEGTTSIVVCLYVGCECFYVYA</sequence>
<name>A0ABV0UWT6_9TELE</name>
<evidence type="ECO:0000313" key="2">
    <source>
        <dbReference type="Proteomes" id="UP001482620"/>
    </source>
</evidence>
<organism evidence="1 2">
    <name type="scientific">Ilyodon furcidens</name>
    <name type="common">goldbreast splitfin</name>
    <dbReference type="NCBI Taxonomy" id="33524"/>
    <lineage>
        <taxon>Eukaryota</taxon>
        <taxon>Metazoa</taxon>
        <taxon>Chordata</taxon>
        <taxon>Craniata</taxon>
        <taxon>Vertebrata</taxon>
        <taxon>Euteleostomi</taxon>
        <taxon>Actinopterygii</taxon>
        <taxon>Neopterygii</taxon>
        <taxon>Teleostei</taxon>
        <taxon>Neoteleostei</taxon>
        <taxon>Acanthomorphata</taxon>
        <taxon>Ovalentaria</taxon>
        <taxon>Atherinomorphae</taxon>
        <taxon>Cyprinodontiformes</taxon>
        <taxon>Goodeidae</taxon>
        <taxon>Ilyodon</taxon>
    </lineage>
</organism>
<evidence type="ECO:0000313" key="1">
    <source>
        <dbReference type="EMBL" id="MEQ2249649.1"/>
    </source>
</evidence>
<reference evidence="1 2" key="1">
    <citation type="submission" date="2021-06" db="EMBL/GenBank/DDBJ databases">
        <authorList>
            <person name="Palmer J.M."/>
        </authorList>
    </citation>
    <scope>NUCLEOTIDE SEQUENCE [LARGE SCALE GENOMIC DNA]</scope>
    <source>
        <strain evidence="2">if_2019</strain>
        <tissue evidence="1">Muscle</tissue>
    </source>
</reference>
<evidence type="ECO:0008006" key="3">
    <source>
        <dbReference type="Google" id="ProtNLM"/>
    </source>
</evidence>
<dbReference type="EMBL" id="JAHRIQ010086002">
    <property type="protein sequence ID" value="MEQ2249649.1"/>
    <property type="molecule type" value="Genomic_DNA"/>
</dbReference>
<proteinExistence type="predicted"/>